<dbReference type="EMBL" id="CM001403">
    <property type="protein sequence ID" value="EHQ24933.1"/>
    <property type="molecule type" value="Genomic_DNA"/>
</dbReference>
<protein>
    <submittedName>
        <fullName evidence="2">Uncharacterized protein</fullName>
    </submittedName>
</protein>
<evidence type="ECO:0000256" key="1">
    <source>
        <dbReference type="SAM" id="SignalP"/>
    </source>
</evidence>
<dbReference type="Proteomes" id="UP000002774">
    <property type="component" value="Chromosome"/>
</dbReference>
<feature type="chain" id="PRO_5005682787" evidence="1">
    <location>
        <begin position="19"/>
        <end position="231"/>
    </location>
</feature>
<keyword evidence="1" id="KW-0732">Signal</keyword>
<dbReference type="eggNOG" id="COG2259">
    <property type="taxonomic scope" value="Bacteria"/>
</dbReference>
<evidence type="ECO:0000313" key="2">
    <source>
        <dbReference type="EMBL" id="EHQ24933.1"/>
    </source>
</evidence>
<dbReference type="STRING" id="714943.Mucpa_0752"/>
<feature type="signal peptide" evidence="1">
    <location>
        <begin position="1"/>
        <end position="18"/>
    </location>
</feature>
<gene>
    <name evidence="2" type="ORF">Mucpa_0752</name>
</gene>
<dbReference type="HOGENOM" id="CLU_104584_1_0_10"/>
<dbReference type="OrthoDB" id="2989458at2"/>
<organism evidence="2 3">
    <name type="scientific">Mucilaginibacter paludis DSM 18603</name>
    <dbReference type="NCBI Taxonomy" id="714943"/>
    <lineage>
        <taxon>Bacteria</taxon>
        <taxon>Pseudomonadati</taxon>
        <taxon>Bacteroidota</taxon>
        <taxon>Sphingobacteriia</taxon>
        <taxon>Sphingobacteriales</taxon>
        <taxon>Sphingobacteriaceae</taxon>
        <taxon>Mucilaginibacter</taxon>
    </lineage>
</organism>
<evidence type="ECO:0000313" key="3">
    <source>
        <dbReference type="Proteomes" id="UP000002774"/>
    </source>
</evidence>
<keyword evidence="3" id="KW-1185">Reference proteome</keyword>
<reference evidence="2" key="1">
    <citation type="submission" date="2011-09" db="EMBL/GenBank/DDBJ databases">
        <title>The permanent draft genome of Mucilaginibacter paludis DSM 18603.</title>
        <authorList>
            <consortium name="US DOE Joint Genome Institute (JGI-PGF)"/>
            <person name="Lucas S."/>
            <person name="Han J."/>
            <person name="Lapidus A."/>
            <person name="Bruce D."/>
            <person name="Goodwin L."/>
            <person name="Pitluck S."/>
            <person name="Peters L."/>
            <person name="Kyrpides N."/>
            <person name="Mavromatis K."/>
            <person name="Ivanova N."/>
            <person name="Mikhailova N."/>
            <person name="Held B."/>
            <person name="Detter J.C."/>
            <person name="Tapia R."/>
            <person name="Han C."/>
            <person name="Land M."/>
            <person name="Hauser L."/>
            <person name="Markowitz V."/>
            <person name="Cheng J.-F."/>
            <person name="Hugenholtz P."/>
            <person name="Woyke T."/>
            <person name="Wu D."/>
            <person name="Tindall B."/>
            <person name="Brambilla E."/>
            <person name="Klenk H.-P."/>
            <person name="Eisen J.A."/>
        </authorList>
    </citation>
    <scope>NUCLEOTIDE SEQUENCE [LARGE SCALE GENOMIC DNA]</scope>
    <source>
        <strain evidence="2">DSM 18603</strain>
    </source>
</reference>
<accession>H1Y8B4</accession>
<dbReference type="RefSeq" id="WP_008504537.1">
    <property type="nucleotide sequence ID" value="NZ_CM001403.1"/>
</dbReference>
<proteinExistence type="predicted"/>
<dbReference type="AlphaFoldDB" id="H1Y8B4"/>
<name>H1Y8B4_9SPHI</name>
<sequence>MRIALIIVLLSFFNFAHAQNTLNVSLKKKLDSIGVLDQKYREAQTILNRGGNADSVADLFGRSSKGLFMFLINDMQRVDSLNMLQVKAMINHYGYPGKSLVGVPTNEVAWNVIQHSPHIKDYISIIEKASKHHELPFTLYGKMLDRRLMEEGKAQIFGTQIYGLTVVDRASGKKEWRMFVWPVRAANHVNAVRKKAGFEQSIEAYARSFGVTYSPITLAEVKELQKAVNKF</sequence>